<keyword evidence="4" id="KW-1185">Reference proteome</keyword>
<reference evidence="2" key="2">
    <citation type="submission" date="2016-05" db="EMBL/GenBank/DDBJ databases">
        <authorList>
            <person name="Lavstsen T."/>
            <person name="Jespersen J.S."/>
        </authorList>
    </citation>
    <scope>NUCLEOTIDE SEQUENCE [LARGE SCALE GENOMIC DNA]</scope>
</reference>
<dbReference type="EMBL" id="FLRD01000098">
    <property type="protein sequence ID" value="SBT36621.1"/>
    <property type="molecule type" value="Genomic_DNA"/>
</dbReference>
<proteinExistence type="predicted"/>
<gene>
    <name evidence="1" type="ORF">POVWA1_033460</name>
    <name evidence="2" type="ORF">POVWA2_033080</name>
</gene>
<sequence>MQRCPVRGRRSFLIAVFSSSIRFLKYLEKGPTPLSPPKHAHTFSELPSGQVQLLLSHYYLHNSFLHYIRILKDFSSLSLQTGLLYAQGMHTYAHGYVPNPHIYPPRHLRMPDQCVYKYFLNIAESPQFLAINIKAKKKNATSMS</sequence>
<dbReference type="AlphaFoldDB" id="A0A1A8YZZ0"/>
<dbReference type="Proteomes" id="UP000078550">
    <property type="component" value="Unassembled WGS sequence"/>
</dbReference>
<dbReference type="EMBL" id="FLRE01000127">
    <property type="protein sequence ID" value="SBT37089.1"/>
    <property type="molecule type" value="Genomic_DNA"/>
</dbReference>
<accession>A0A1A8YZZ0</accession>
<name>A0A1A8YZZ0_PLAOA</name>
<evidence type="ECO:0000313" key="4">
    <source>
        <dbReference type="Proteomes" id="UP000078555"/>
    </source>
</evidence>
<protein>
    <submittedName>
        <fullName evidence="2">Uncharacterized protein</fullName>
    </submittedName>
</protein>
<organism evidence="2 3">
    <name type="scientific">Plasmodium ovale wallikeri</name>
    <dbReference type="NCBI Taxonomy" id="864142"/>
    <lineage>
        <taxon>Eukaryota</taxon>
        <taxon>Sar</taxon>
        <taxon>Alveolata</taxon>
        <taxon>Apicomplexa</taxon>
        <taxon>Aconoidasida</taxon>
        <taxon>Haemosporida</taxon>
        <taxon>Plasmodiidae</taxon>
        <taxon>Plasmodium</taxon>
        <taxon>Plasmodium (Plasmodium)</taxon>
    </lineage>
</organism>
<dbReference type="Proteomes" id="UP000078555">
    <property type="component" value="Unassembled WGS sequence"/>
</dbReference>
<evidence type="ECO:0000313" key="1">
    <source>
        <dbReference type="EMBL" id="SBT36621.1"/>
    </source>
</evidence>
<evidence type="ECO:0000313" key="3">
    <source>
        <dbReference type="Proteomes" id="UP000078550"/>
    </source>
</evidence>
<evidence type="ECO:0000313" key="2">
    <source>
        <dbReference type="EMBL" id="SBT37089.1"/>
    </source>
</evidence>
<reference evidence="3 4" key="1">
    <citation type="submission" date="2016-05" db="EMBL/GenBank/DDBJ databases">
        <authorList>
            <person name="Naeem Raeece"/>
        </authorList>
    </citation>
    <scope>NUCLEOTIDE SEQUENCE [LARGE SCALE GENOMIC DNA]</scope>
</reference>